<evidence type="ECO:0000313" key="2">
    <source>
        <dbReference type="Proteomes" id="UP000602905"/>
    </source>
</evidence>
<name>A0A8H7LQF7_9AGAM</name>
<organism evidence="1 2">
    <name type="scientific">Rhizoctonia solani</name>
    <dbReference type="NCBI Taxonomy" id="456999"/>
    <lineage>
        <taxon>Eukaryota</taxon>
        <taxon>Fungi</taxon>
        <taxon>Dikarya</taxon>
        <taxon>Basidiomycota</taxon>
        <taxon>Agaricomycotina</taxon>
        <taxon>Agaricomycetes</taxon>
        <taxon>Cantharellales</taxon>
        <taxon>Ceratobasidiaceae</taxon>
        <taxon>Rhizoctonia</taxon>
    </lineage>
</organism>
<dbReference type="Proteomes" id="UP000602905">
    <property type="component" value="Unassembled WGS sequence"/>
</dbReference>
<evidence type="ECO:0000313" key="1">
    <source>
        <dbReference type="EMBL" id="KAF8695651.1"/>
    </source>
</evidence>
<feature type="non-terminal residue" evidence="1">
    <location>
        <position position="1"/>
    </location>
</feature>
<sequence length="532" mass="61280">MNSQTEYVPPLAIVCVPISELLSVAHPPMAEENGPEAKIGEFTSTHSSQGVGFLRDNCIAGLENKFTPYTKTAYKPGLYPKLAEACDMVDTIDRRQKETWQRLKKLGWTEDKMSGLRNNKTFSLIWKEWVCRPEPPTDEDWIHIQYRLISLLEEDFAAHPERNRERARVKGLSAELNGILAQISTPVEFTIHHPQSSMWDRAPSLYRPPFPSFIHMSNWAIIKDLWETDRTEQEMRIYFGAHRQTIEGAITQWKRGIESHFASLVYIKRGSRAPSHTVQPTLLRFKGEADPFADYTDQHRMLLRGDMLFYNAKKRSSPPIPITYGEILQDHGLIASSTSLTPHSTSLTPQINLSIYEFYLEAHLVARALMNSMQIPKASYHPMVGLGAEFRCERCLDAREVTWVELIRHYIVASETFQVNLKAFRLLNKDIMYRNVHDIDLPINRAMVGFCSINPPQEFNEHLFKRHKCLLCTETPGLKEVVAPEWAIFRHITDVHGISEPVMHLHYNRQRMQEPVYDFGGYGLPPYDSAFI</sequence>
<dbReference type="AlphaFoldDB" id="A0A8H7LQF7"/>
<proteinExistence type="predicted"/>
<dbReference type="OrthoDB" id="2322499at2759"/>
<comment type="caution">
    <text evidence="1">The sequence shown here is derived from an EMBL/GenBank/DDBJ whole genome shotgun (WGS) entry which is preliminary data.</text>
</comment>
<accession>A0A8H7LQF7</accession>
<dbReference type="EMBL" id="JACYCD010000369">
    <property type="protein sequence ID" value="KAF8695651.1"/>
    <property type="molecule type" value="Genomic_DNA"/>
</dbReference>
<protein>
    <submittedName>
        <fullName evidence="1">Uncharacterized protein</fullName>
    </submittedName>
</protein>
<reference evidence="1" key="1">
    <citation type="submission" date="2020-09" db="EMBL/GenBank/DDBJ databases">
        <title>Comparative genome analyses of four rice-infecting Rhizoctonia solani isolates reveal extensive enrichment of homogalacturonan modification genes.</title>
        <authorList>
            <person name="Lee D.-Y."/>
            <person name="Jeon J."/>
            <person name="Kim K.-T."/>
            <person name="Cheong K."/>
            <person name="Song H."/>
            <person name="Choi G."/>
            <person name="Ko J."/>
            <person name="Opiyo S.O."/>
            <person name="Zuo S."/>
            <person name="Madhav S."/>
            <person name="Lee Y.-H."/>
            <person name="Wang G.-L."/>
        </authorList>
    </citation>
    <scope>NUCLEOTIDE SEQUENCE</scope>
    <source>
        <strain evidence="1">AG1-IA WGL</strain>
    </source>
</reference>
<gene>
    <name evidence="1" type="ORF">RHS03_07964</name>
</gene>